<evidence type="ECO:0000313" key="5">
    <source>
        <dbReference type="EMBL" id="QEX16918.1"/>
    </source>
</evidence>
<feature type="repeat" description="TPR" evidence="3">
    <location>
        <begin position="443"/>
        <end position="476"/>
    </location>
</feature>
<dbReference type="SMART" id="SM00028">
    <property type="entry name" value="TPR"/>
    <property type="match status" value="3"/>
</dbReference>
<keyword evidence="2 3" id="KW-0802">TPR repeat</keyword>
<dbReference type="InterPro" id="IPR029787">
    <property type="entry name" value="Nucleotide_cyclase"/>
</dbReference>
<dbReference type="Gene3D" id="3.40.50.10070">
    <property type="entry name" value="TolB, N-terminal domain"/>
    <property type="match status" value="1"/>
</dbReference>
<evidence type="ECO:0000256" key="3">
    <source>
        <dbReference type="PROSITE-ProRule" id="PRU00339"/>
    </source>
</evidence>
<dbReference type="PANTHER" id="PTHR43081:SF19">
    <property type="entry name" value="PH-SENSITIVE ADENYLATE CYCLASE RV1264"/>
    <property type="match status" value="1"/>
</dbReference>
<dbReference type="Gene3D" id="1.25.40.10">
    <property type="entry name" value="Tetratricopeptide repeat domain"/>
    <property type="match status" value="1"/>
</dbReference>
<dbReference type="SMART" id="SM00044">
    <property type="entry name" value="CYCc"/>
    <property type="match status" value="1"/>
</dbReference>
<dbReference type="Gene3D" id="3.30.70.1230">
    <property type="entry name" value="Nucleotide cyclase"/>
    <property type="match status" value="1"/>
</dbReference>
<dbReference type="InterPro" id="IPR019734">
    <property type="entry name" value="TPR_rpt"/>
</dbReference>
<dbReference type="RefSeq" id="WP_151177215.1">
    <property type="nucleotide sequence ID" value="NZ_CP042906.1"/>
</dbReference>
<evidence type="ECO:0000256" key="2">
    <source>
        <dbReference type="ARBA" id="ARBA00022803"/>
    </source>
</evidence>
<dbReference type="CDD" id="cd07302">
    <property type="entry name" value="CHD"/>
    <property type="match status" value="1"/>
</dbReference>
<evidence type="ECO:0000256" key="1">
    <source>
        <dbReference type="ARBA" id="ARBA00022737"/>
    </source>
</evidence>
<dbReference type="GO" id="GO:0004016">
    <property type="term" value="F:adenylate cyclase activity"/>
    <property type="evidence" value="ECO:0007669"/>
    <property type="project" value="UniProtKB-ARBA"/>
</dbReference>
<dbReference type="OrthoDB" id="9807521at2"/>
<dbReference type="PROSITE" id="PS50125">
    <property type="entry name" value="GUANYLATE_CYCLASE_2"/>
    <property type="match status" value="1"/>
</dbReference>
<gene>
    <name evidence="5" type="ORF">FRZ44_22130</name>
</gene>
<dbReference type="KEGG" id="htq:FRZ44_22130"/>
<dbReference type="SUPFAM" id="SSF48452">
    <property type="entry name" value="TPR-like"/>
    <property type="match status" value="1"/>
</dbReference>
<dbReference type="InterPro" id="IPR013105">
    <property type="entry name" value="TPR_2"/>
</dbReference>
<keyword evidence="6" id="KW-1185">Reference proteome</keyword>
<evidence type="ECO:0000313" key="6">
    <source>
        <dbReference type="Proteomes" id="UP000326202"/>
    </source>
</evidence>
<dbReference type="Pfam" id="PF00211">
    <property type="entry name" value="Guanylate_cyc"/>
    <property type="match status" value="1"/>
</dbReference>
<reference evidence="5 6" key="1">
    <citation type="submission" date="2019-08" db="EMBL/GenBank/DDBJ databases">
        <title>Hyperibacter terrae gen. nov., sp. nov. and Hyperibacter viscosus sp. nov., two new members in the family Rhodospirillaceae isolated from the rhizosphere of Hypericum perforatum.</title>
        <authorList>
            <person name="Noviana Z."/>
        </authorList>
    </citation>
    <scope>NUCLEOTIDE SEQUENCE [LARGE SCALE GENOMIC DNA]</scope>
    <source>
        <strain evidence="5 6">R5913</strain>
    </source>
</reference>
<dbReference type="GO" id="GO:0035556">
    <property type="term" value="P:intracellular signal transduction"/>
    <property type="evidence" value="ECO:0007669"/>
    <property type="project" value="InterPro"/>
</dbReference>
<dbReference type="EMBL" id="CP042906">
    <property type="protein sequence ID" value="QEX16918.1"/>
    <property type="molecule type" value="Genomic_DNA"/>
</dbReference>
<dbReference type="GO" id="GO:0006171">
    <property type="term" value="P:cAMP biosynthetic process"/>
    <property type="evidence" value="ECO:0007669"/>
    <property type="project" value="TreeGrafter"/>
</dbReference>
<protein>
    <submittedName>
        <fullName evidence="5">Adenylate class-3/4/guanylyl cyclase</fullName>
    </submittedName>
</protein>
<dbReference type="AlphaFoldDB" id="A0A5J6MHC3"/>
<dbReference type="Proteomes" id="UP000326202">
    <property type="component" value="Chromosome"/>
</dbReference>
<feature type="repeat" description="TPR" evidence="3">
    <location>
        <begin position="409"/>
        <end position="442"/>
    </location>
</feature>
<keyword evidence="1" id="KW-0677">Repeat</keyword>
<organism evidence="5 6">
    <name type="scientific">Hypericibacter terrae</name>
    <dbReference type="NCBI Taxonomy" id="2602015"/>
    <lineage>
        <taxon>Bacteria</taxon>
        <taxon>Pseudomonadati</taxon>
        <taxon>Pseudomonadota</taxon>
        <taxon>Alphaproteobacteria</taxon>
        <taxon>Rhodospirillales</taxon>
        <taxon>Dongiaceae</taxon>
        <taxon>Hypericibacter</taxon>
    </lineage>
</organism>
<dbReference type="Pfam" id="PF07719">
    <property type="entry name" value="TPR_2"/>
    <property type="match status" value="1"/>
</dbReference>
<proteinExistence type="predicted"/>
<dbReference type="PANTHER" id="PTHR43081">
    <property type="entry name" value="ADENYLATE CYCLASE, TERMINAL-DIFFERENTIATION SPECIFIC-RELATED"/>
    <property type="match status" value="1"/>
</dbReference>
<sequence length="590" mass="66528">MQRRLAAIVAADIVGYSRLAQIDEAGALTALRENQTGIIEPKVRAHDGRIVKFMGDGLLAEFGSVVNAMRFACDMLEATVKASHEQPPDRRLRYRIGVNMGDVIVEGDDLFGDGVNIAARLEALAEPDSILLSSLVYEQVKNKLELRFESLGRKQLKNISEPVAVFRVALGEGTRALEPVSLDLPQRPSIAVLPFETAGDDEEQRYFSDGITEDIITELSRFRALFVIARTSSFAYRDGGMDVTAIGRELGVRYVLMGSVRRTEHRLRITAQLYEAESGRSIWAIKQDRDPSQLFAMDDEIVQAIVTALPGRIEADWLARGKRKRTDNMVAYDYMLRAWDNLYRNGGTEHRQIAELLQRALELDPAYAQAHALLAFVTVLGWYRDEIPDAMDKAYELASQGVALDAEDGWCHFALGFVCLYRRNYEEAALHYERAIELNPNDAELLSQFGSFLAYVNRTDEGIEWIRRAMRLNPYRQAWHWHDMGFNFLVARRYEEAIQAFHRVSPPMPFDNCYLAVAHAHLGNLEKAREHATAMMKSRPDSAVQTWLPKEPFRDAADLEHFIAGMRMAGFPDRPAIKPHLAVVNGGRGG</sequence>
<dbReference type="InterPro" id="IPR011990">
    <property type="entry name" value="TPR-like_helical_dom_sf"/>
</dbReference>
<name>A0A5J6MHC3_9PROT</name>
<dbReference type="InterPro" id="IPR050697">
    <property type="entry name" value="Adenylyl/Guanylyl_Cyclase_3/4"/>
</dbReference>
<dbReference type="SUPFAM" id="SSF55073">
    <property type="entry name" value="Nucleotide cyclase"/>
    <property type="match status" value="1"/>
</dbReference>
<feature type="domain" description="Guanylate cyclase" evidence="4">
    <location>
        <begin position="7"/>
        <end position="122"/>
    </location>
</feature>
<dbReference type="PROSITE" id="PS50005">
    <property type="entry name" value="TPR"/>
    <property type="match status" value="2"/>
</dbReference>
<dbReference type="InterPro" id="IPR001054">
    <property type="entry name" value="A/G_cyclase"/>
</dbReference>
<evidence type="ECO:0000259" key="4">
    <source>
        <dbReference type="PROSITE" id="PS50125"/>
    </source>
</evidence>
<accession>A0A5J6MHC3</accession>